<dbReference type="PANTHER" id="PTHR10458">
    <property type="entry name" value="PEPTIDE DEFORMYLASE"/>
    <property type="match status" value="1"/>
</dbReference>
<dbReference type="InterPro" id="IPR023635">
    <property type="entry name" value="Peptide_deformylase"/>
</dbReference>
<dbReference type="PANTHER" id="PTHR10458:SF22">
    <property type="entry name" value="PEPTIDE DEFORMYLASE"/>
    <property type="match status" value="1"/>
</dbReference>
<feature type="active site" evidence="3">
    <location>
        <position position="131"/>
    </location>
</feature>
<dbReference type="EC" id="3.5.1.88" evidence="3"/>
<comment type="similarity">
    <text evidence="1 3">Belongs to the polypeptide deformylase family.</text>
</comment>
<dbReference type="EMBL" id="DXCO01000040">
    <property type="protein sequence ID" value="HIY78730.1"/>
    <property type="molecule type" value="Genomic_DNA"/>
</dbReference>
<dbReference type="Pfam" id="PF01327">
    <property type="entry name" value="Pep_deformylase"/>
    <property type="match status" value="1"/>
</dbReference>
<comment type="caution">
    <text evidence="4">The sequence shown here is derived from an EMBL/GenBank/DDBJ whole genome shotgun (WGS) entry which is preliminary data.</text>
</comment>
<dbReference type="AlphaFoldDB" id="A0A9D1Z9P1"/>
<evidence type="ECO:0000256" key="3">
    <source>
        <dbReference type="HAMAP-Rule" id="MF_00163"/>
    </source>
</evidence>
<comment type="function">
    <text evidence="3">Removes the formyl group from the N-terminal Met of newly synthesized proteins. Requires at least a dipeptide for an efficient rate of reaction. N-terminal L-methionine is a prerequisite for activity but the enzyme has broad specificity at other positions.</text>
</comment>
<dbReference type="SUPFAM" id="SSF56420">
    <property type="entry name" value="Peptide deformylase"/>
    <property type="match status" value="1"/>
</dbReference>
<reference evidence="4" key="2">
    <citation type="submission" date="2021-04" db="EMBL/GenBank/DDBJ databases">
        <authorList>
            <person name="Gilroy R."/>
        </authorList>
    </citation>
    <scope>NUCLEOTIDE SEQUENCE</scope>
    <source>
        <strain evidence="4">CHK199-9574</strain>
    </source>
</reference>
<dbReference type="PIRSF" id="PIRSF004749">
    <property type="entry name" value="Pep_def"/>
    <property type="match status" value="1"/>
</dbReference>
<reference evidence="4" key="1">
    <citation type="journal article" date="2021" name="PeerJ">
        <title>Extensive microbial diversity within the chicken gut microbiome revealed by metagenomics and culture.</title>
        <authorList>
            <person name="Gilroy R."/>
            <person name="Ravi A."/>
            <person name="Getino M."/>
            <person name="Pursley I."/>
            <person name="Horton D.L."/>
            <person name="Alikhan N.F."/>
            <person name="Baker D."/>
            <person name="Gharbi K."/>
            <person name="Hall N."/>
            <person name="Watson M."/>
            <person name="Adriaenssens E.M."/>
            <person name="Foster-Nyarko E."/>
            <person name="Jarju S."/>
            <person name="Secka A."/>
            <person name="Antonio M."/>
            <person name="Oren A."/>
            <person name="Chaudhuri R.R."/>
            <person name="La Ragione R."/>
            <person name="Hildebrand F."/>
            <person name="Pallen M.J."/>
        </authorList>
    </citation>
    <scope>NUCLEOTIDE SEQUENCE</scope>
    <source>
        <strain evidence="4">CHK199-9574</strain>
    </source>
</reference>
<comment type="cofactor">
    <cofactor evidence="3">
        <name>Fe(2+)</name>
        <dbReference type="ChEBI" id="CHEBI:29033"/>
    </cofactor>
    <text evidence="3">Binds 1 Fe(2+) ion.</text>
</comment>
<sequence>MAIRNVVQVGDDVLRKKCFEVTAFDEKLAGLLDDMKETVRKEEGAGLAAPQVGILRRAVVIDVTEGFFELVNPVIVEAKGEQTGYEGCLSVRGKRGVVTRPNYVKVEYFDRSGKKKKLVARGFFARAVCHELDHLDGILYIDRAEKVERVKE</sequence>
<evidence type="ECO:0000313" key="4">
    <source>
        <dbReference type="EMBL" id="HIY78730.1"/>
    </source>
</evidence>
<name>A0A9D1Z9P1_9FIRM</name>
<protein>
    <recommendedName>
        <fullName evidence="3">Peptide deformylase</fullName>
        <shortName evidence="3">PDF</shortName>
        <ecNumber evidence="3">3.5.1.88</ecNumber>
    </recommendedName>
    <alternativeName>
        <fullName evidence="3">Polypeptide deformylase</fullName>
    </alternativeName>
</protein>
<keyword evidence="3 4" id="KW-0378">Hydrolase</keyword>
<dbReference type="Proteomes" id="UP000824135">
    <property type="component" value="Unassembled WGS sequence"/>
</dbReference>
<organism evidence="4 5">
    <name type="scientific">Candidatus Borkfalkia excrementavium</name>
    <dbReference type="NCBI Taxonomy" id="2838505"/>
    <lineage>
        <taxon>Bacteria</taxon>
        <taxon>Bacillati</taxon>
        <taxon>Bacillota</taxon>
        <taxon>Clostridia</taxon>
        <taxon>Christensenellales</taxon>
        <taxon>Christensenellaceae</taxon>
        <taxon>Candidatus Borkfalkia</taxon>
    </lineage>
</organism>
<dbReference type="GO" id="GO:0006412">
    <property type="term" value="P:translation"/>
    <property type="evidence" value="ECO:0007669"/>
    <property type="project" value="UniProtKB-UniRule"/>
</dbReference>
<feature type="binding site" evidence="3">
    <location>
        <position position="134"/>
    </location>
    <ligand>
        <name>Fe cation</name>
        <dbReference type="ChEBI" id="CHEBI:24875"/>
    </ligand>
</feature>
<feature type="binding site" evidence="3">
    <location>
        <position position="88"/>
    </location>
    <ligand>
        <name>Fe cation</name>
        <dbReference type="ChEBI" id="CHEBI:24875"/>
    </ligand>
</feature>
<dbReference type="GO" id="GO:0042586">
    <property type="term" value="F:peptide deformylase activity"/>
    <property type="evidence" value="ECO:0007669"/>
    <property type="project" value="UniProtKB-UniRule"/>
</dbReference>
<dbReference type="GO" id="GO:0046872">
    <property type="term" value="F:metal ion binding"/>
    <property type="evidence" value="ECO:0007669"/>
    <property type="project" value="UniProtKB-KW"/>
</dbReference>
<gene>
    <name evidence="3 4" type="primary">def</name>
    <name evidence="4" type="ORF">H9728_06760</name>
</gene>
<dbReference type="HAMAP" id="MF_00163">
    <property type="entry name" value="Pep_deformylase"/>
    <property type="match status" value="1"/>
</dbReference>
<comment type="catalytic activity">
    <reaction evidence="3">
        <text>N-terminal N-formyl-L-methionyl-[peptide] + H2O = N-terminal L-methionyl-[peptide] + formate</text>
        <dbReference type="Rhea" id="RHEA:24420"/>
        <dbReference type="Rhea" id="RHEA-COMP:10639"/>
        <dbReference type="Rhea" id="RHEA-COMP:10640"/>
        <dbReference type="ChEBI" id="CHEBI:15377"/>
        <dbReference type="ChEBI" id="CHEBI:15740"/>
        <dbReference type="ChEBI" id="CHEBI:49298"/>
        <dbReference type="ChEBI" id="CHEBI:64731"/>
        <dbReference type="EC" id="3.5.1.88"/>
    </reaction>
</comment>
<keyword evidence="2 3" id="KW-0408">Iron</keyword>
<evidence type="ECO:0000256" key="2">
    <source>
        <dbReference type="ARBA" id="ARBA00023004"/>
    </source>
</evidence>
<proteinExistence type="inferred from homology"/>
<dbReference type="CDD" id="cd00487">
    <property type="entry name" value="Pep_deformylase"/>
    <property type="match status" value="1"/>
</dbReference>
<dbReference type="Gene3D" id="3.90.45.10">
    <property type="entry name" value="Peptide deformylase"/>
    <property type="match status" value="1"/>
</dbReference>
<dbReference type="NCBIfam" id="NF001159">
    <property type="entry name" value="PRK00150.1-3"/>
    <property type="match status" value="1"/>
</dbReference>
<feature type="binding site" evidence="3">
    <location>
        <position position="130"/>
    </location>
    <ligand>
        <name>Fe cation</name>
        <dbReference type="ChEBI" id="CHEBI:24875"/>
    </ligand>
</feature>
<keyword evidence="3" id="KW-0648">Protein biosynthesis</keyword>
<dbReference type="InterPro" id="IPR036821">
    <property type="entry name" value="Peptide_deformylase_sf"/>
</dbReference>
<dbReference type="PRINTS" id="PR01576">
    <property type="entry name" value="PDEFORMYLASE"/>
</dbReference>
<evidence type="ECO:0000313" key="5">
    <source>
        <dbReference type="Proteomes" id="UP000824135"/>
    </source>
</evidence>
<dbReference type="NCBIfam" id="TIGR00079">
    <property type="entry name" value="pept_deformyl"/>
    <property type="match status" value="1"/>
</dbReference>
<keyword evidence="3" id="KW-0479">Metal-binding</keyword>
<evidence type="ECO:0000256" key="1">
    <source>
        <dbReference type="ARBA" id="ARBA00010759"/>
    </source>
</evidence>
<accession>A0A9D1Z9P1</accession>